<name>A0A494VHU4_9SPHI</name>
<keyword evidence="3" id="KW-1185">Reference proteome</keyword>
<dbReference type="PANTHER" id="PTHR48094">
    <property type="entry name" value="PROTEIN/NUCLEIC ACID DEGLYCASE DJ-1-RELATED"/>
    <property type="match status" value="1"/>
</dbReference>
<accession>A0A494VHU4</accession>
<dbReference type="PANTHER" id="PTHR48094:SF5">
    <property type="entry name" value="PROTEIN DJ-1 HOMOLOG"/>
    <property type="match status" value="1"/>
</dbReference>
<gene>
    <name evidence="2" type="ORF">HYN43_003110</name>
</gene>
<organism evidence="2 3">
    <name type="scientific">Mucilaginibacter celer</name>
    <dbReference type="NCBI Taxonomy" id="2305508"/>
    <lineage>
        <taxon>Bacteria</taxon>
        <taxon>Pseudomonadati</taxon>
        <taxon>Bacteroidota</taxon>
        <taxon>Sphingobacteriia</taxon>
        <taxon>Sphingobacteriales</taxon>
        <taxon>Sphingobacteriaceae</taxon>
        <taxon>Mucilaginibacter</taxon>
    </lineage>
</organism>
<proteinExistence type="predicted"/>
<dbReference type="InterPro" id="IPR029062">
    <property type="entry name" value="Class_I_gatase-like"/>
</dbReference>
<dbReference type="Proteomes" id="UP000270046">
    <property type="component" value="Chromosome"/>
</dbReference>
<dbReference type="RefSeq" id="WP_119408065.1">
    <property type="nucleotide sequence ID" value="NZ_CP032869.1"/>
</dbReference>
<dbReference type="OrthoDB" id="9803764at2"/>
<dbReference type="InterPro" id="IPR002818">
    <property type="entry name" value="DJ-1/PfpI"/>
</dbReference>
<dbReference type="KEGG" id="muh:HYN43_003110"/>
<dbReference type="Gene3D" id="3.40.50.880">
    <property type="match status" value="1"/>
</dbReference>
<evidence type="ECO:0000313" key="2">
    <source>
        <dbReference type="EMBL" id="AYL94346.1"/>
    </source>
</evidence>
<dbReference type="GO" id="GO:0005737">
    <property type="term" value="C:cytoplasm"/>
    <property type="evidence" value="ECO:0007669"/>
    <property type="project" value="TreeGrafter"/>
</dbReference>
<dbReference type="CDD" id="cd03135">
    <property type="entry name" value="GATase1_DJ-1"/>
    <property type="match status" value="1"/>
</dbReference>
<dbReference type="AlphaFoldDB" id="A0A494VHU4"/>
<sequence length="194" mass="21274">MKKVLLLLIEGFEFYEASVFIDVIGWNMMEGDQNTRLYTCGLSKEVNSAFGQKAVTDYLLSDIVIAEYAALAVPGGFGEYRFYEQAYDDAVTKLILAFHQEDKWIASVCAGAFPVAQSGILSGRSGTTYNLEPGMQDQLHQMGVQIRQEPIVTDSKIITSWNPSTAVEVAFQLLGHLTSPENAATVKALMGFTA</sequence>
<evidence type="ECO:0000259" key="1">
    <source>
        <dbReference type="Pfam" id="PF01965"/>
    </source>
</evidence>
<dbReference type="Pfam" id="PF01965">
    <property type="entry name" value="DJ-1_PfpI"/>
    <property type="match status" value="1"/>
</dbReference>
<dbReference type="EMBL" id="CP032869">
    <property type="protein sequence ID" value="AYL94346.1"/>
    <property type="molecule type" value="Genomic_DNA"/>
</dbReference>
<dbReference type="SUPFAM" id="SSF52317">
    <property type="entry name" value="Class I glutamine amidotransferase-like"/>
    <property type="match status" value="1"/>
</dbReference>
<reference evidence="2 3" key="1">
    <citation type="submission" date="2018-10" db="EMBL/GenBank/DDBJ databases">
        <title>Genome sequencing of Mucilaginibacter sp. HYN0043.</title>
        <authorList>
            <person name="Kim M."/>
            <person name="Yi H."/>
        </authorList>
    </citation>
    <scope>NUCLEOTIDE SEQUENCE [LARGE SCALE GENOMIC DNA]</scope>
    <source>
        <strain evidence="2 3">HYN0043</strain>
    </source>
</reference>
<feature type="domain" description="DJ-1/PfpI" evidence="1">
    <location>
        <begin position="2"/>
        <end position="174"/>
    </location>
</feature>
<evidence type="ECO:0000313" key="3">
    <source>
        <dbReference type="Proteomes" id="UP000270046"/>
    </source>
</evidence>
<dbReference type="InterPro" id="IPR050325">
    <property type="entry name" value="Prot/Nucl_acid_deglycase"/>
</dbReference>
<protein>
    <submittedName>
        <fullName evidence="2">DJ-1/PfpI family protein</fullName>
    </submittedName>
</protein>